<reference evidence="2 3" key="1">
    <citation type="submission" date="2019-03" db="EMBL/GenBank/DDBJ databases">
        <title>Genomic Encyclopedia of Archaeal and Bacterial Type Strains, Phase II (KMG-II): from individual species to whole genera.</title>
        <authorList>
            <person name="Goeker M."/>
        </authorList>
    </citation>
    <scope>NUCLEOTIDE SEQUENCE [LARGE SCALE GENOMIC DNA]</scope>
    <source>
        <strain evidence="2 3">ATCC 25309</strain>
    </source>
</reference>
<dbReference type="Proteomes" id="UP000295662">
    <property type="component" value="Unassembled WGS sequence"/>
</dbReference>
<protein>
    <submittedName>
        <fullName evidence="2">Uncharacterized protein</fullName>
    </submittedName>
</protein>
<organism evidence="2 3">
    <name type="scientific">Prosthecobacter fusiformis</name>
    <dbReference type="NCBI Taxonomy" id="48464"/>
    <lineage>
        <taxon>Bacteria</taxon>
        <taxon>Pseudomonadati</taxon>
        <taxon>Verrucomicrobiota</taxon>
        <taxon>Verrucomicrobiia</taxon>
        <taxon>Verrucomicrobiales</taxon>
        <taxon>Verrucomicrobiaceae</taxon>
        <taxon>Prosthecobacter</taxon>
    </lineage>
</organism>
<keyword evidence="1" id="KW-0812">Transmembrane</keyword>
<proteinExistence type="predicted"/>
<keyword evidence="3" id="KW-1185">Reference proteome</keyword>
<feature type="transmembrane region" description="Helical" evidence="1">
    <location>
        <begin position="20"/>
        <end position="44"/>
    </location>
</feature>
<dbReference type="AlphaFoldDB" id="A0A4R7S6X4"/>
<gene>
    <name evidence="2" type="ORF">EI77_01423</name>
</gene>
<evidence type="ECO:0000256" key="1">
    <source>
        <dbReference type="SAM" id="Phobius"/>
    </source>
</evidence>
<evidence type="ECO:0000313" key="2">
    <source>
        <dbReference type="EMBL" id="TDU72957.1"/>
    </source>
</evidence>
<accession>A0A4R7S6X4</accession>
<dbReference type="EMBL" id="SOCA01000002">
    <property type="protein sequence ID" value="TDU72957.1"/>
    <property type="molecule type" value="Genomic_DNA"/>
</dbReference>
<feature type="transmembrane region" description="Helical" evidence="1">
    <location>
        <begin position="94"/>
        <end position="118"/>
    </location>
</feature>
<feature type="transmembrane region" description="Helical" evidence="1">
    <location>
        <begin position="64"/>
        <end position="87"/>
    </location>
</feature>
<sequence>MSESSLPPSSVPQVAPVSPVLIVVGILFIVGWILVSITVVAMSLMGTLMANDSSAASTDSHSALILGVLVSQIITGISGIPGGLAFFWRTKRRLMVLLFIGLFVLGVLGQVAAFMSFLPGGSPES</sequence>
<evidence type="ECO:0000313" key="3">
    <source>
        <dbReference type="Proteomes" id="UP000295662"/>
    </source>
</evidence>
<dbReference type="RefSeq" id="WP_133794068.1">
    <property type="nucleotide sequence ID" value="NZ_SOCA01000002.1"/>
</dbReference>
<comment type="caution">
    <text evidence="2">The sequence shown here is derived from an EMBL/GenBank/DDBJ whole genome shotgun (WGS) entry which is preliminary data.</text>
</comment>
<keyword evidence="1" id="KW-1133">Transmembrane helix</keyword>
<name>A0A4R7S6X4_9BACT</name>
<keyword evidence="1" id="KW-0472">Membrane</keyword>